<organism evidence="1 2">
    <name type="scientific">Iodidimonas gelatinilytica</name>
    <dbReference type="NCBI Taxonomy" id="1236966"/>
    <lineage>
        <taxon>Bacteria</taxon>
        <taxon>Pseudomonadati</taxon>
        <taxon>Pseudomonadota</taxon>
        <taxon>Alphaproteobacteria</taxon>
        <taxon>Iodidimonadales</taxon>
        <taxon>Iodidimonadaceae</taxon>
        <taxon>Iodidimonas</taxon>
    </lineage>
</organism>
<evidence type="ECO:0000313" key="2">
    <source>
        <dbReference type="Proteomes" id="UP000322084"/>
    </source>
</evidence>
<sequence length="53" mass="6225">MTEEQHIIRARAEEDRWEEIERLFGSWADDFDGGDEEPDLDPELEELISALGY</sequence>
<proteinExistence type="predicted"/>
<name>A0A5A7MVD2_9PROT</name>
<evidence type="ECO:0000313" key="1">
    <source>
        <dbReference type="EMBL" id="GEQ99293.1"/>
    </source>
</evidence>
<dbReference type="AlphaFoldDB" id="A0A5A7MVD2"/>
<reference evidence="1 2" key="1">
    <citation type="submission" date="2019-09" db="EMBL/GenBank/DDBJ databases">
        <title>NBRP : Genome information of microbial organism related human and environment.</title>
        <authorList>
            <person name="Hattori M."/>
            <person name="Oshima K."/>
            <person name="Inaba H."/>
            <person name="Suda W."/>
            <person name="Sakamoto M."/>
            <person name="Iino T."/>
            <person name="Kitahara M."/>
            <person name="Oshida Y."/>
            <person name="Iida T."/>
            <person name="Kudo T."/>
            <person name="Itoh T."/>
            <person name="Ohkuma M."/>
        </authorList>
    </citation>
    <scope>NUCLEOTIDE SEQUENCE [LARGE SCALE GENOMIC DNA]</scope>
    <source>
        <strain evidence="1 2">Hi-2</strain>
    </source>
</reference>
<gene>
    <name evidence="1" type="ORF">JCM17844_29300</name>
</gene>
<accession>A0A5A7MVD2</accession>
<protein>
    <submittedName>
        <fullName evidence="1">Uncharacterized protein</fullName>
    </submittedName>
</protein>
<dbReference type="Proteomes" id="UP000322084">
    <property type="component" value="Unassembled WGS sequence"/>
</dbReference>
<dbReference type="RefSeq" id="WP_210432009.1">
    <property type="nucleotide sequence ID" value="NZ_BKCL01000016.1"/>
</dbReference>
<comment type="caution">
    <text evidence="1">The sequence shown here is derived from an EMBL/GenBank/DDBJ whole genome shotgun (WGS) entry which is preliminary data.</text>
</comment>
<dbReference type="EMBL" id="BKCL01000016">
    <property type="protein sequence ID" value="GEQ99293.1"/>
    <property type="molecule type" value="Genomic_DNA"/>
</dbReference>